<dbReference type="OrthoDB" id="422096at2759"/>
<gene>
    <name evidence="1" type="ORF">SPIL2461_LOCUS16313</name>
</gene>
<protein>
    <submittedName>
        <fullName evidence="1">Uncharacterized protein</fullName>
    </submittedName>
</protein>
<reference evidence="1" key="1">
    <citation type="submission" date="2021-02" db="EMBL/GenBank/DDBJ databases">
        <authorList>
            <person name="Dougan E. K."/>
            <person name="Rhodes N."/>
            <person name="Thang M."/>
            <person name="Chan C."/>
        </authorList>
    </citation>
    <scope>NUCLEOTIDE SEQUENCE</scope>
</reference>
<name>A0A812V812_SYMPI</name>
<sequence>MIGAIDWTNGLVMRMRAKAAAKWVQRYETDEDVAIHVAEMLSFLAFACKAGEQWRGRVVLYGGDNQVVREWIASRKAGTPVGRLLVRVVLLEMRYRFVLIPSWWRTYHNVHADYLTRCGDHEFEALVLEKGWTIIDITDQLRQAVIDSERFGPCLLAWEEDDRRALMQLKERRLHRAIPAALRPRTSCDGLVDAVIAAGGQGRVAPWNGPINEGEIVMASFPPDQNGEVAAQAVAA</sequence>
<comment type="caution">
    <text evidence="1">The sequence shown here is derived from an EMBL/GenBank/DDBJ whole genome shotgun (WGS) entry which is preliminary data.</text>
</comment>
<accession>A0A812V812</accession>
<feature type="non-terminal residue" evidence="1">
    <location>
        <position position="236"/>
    </location>
</feature>
<organism evidence="1 2">
    <name type="scientific">Symbiodinium pilosum</name>
    <name type="common">Dinoflagellate</name>
    <dbReference type="NCBI Taxonomy" id="2952"/>
    <lineage>
        <taxon>Eukaryota</taxon>
        <taxon>Sar</taxon>
        <taxon>Alveolata</taxon>
        <taxon>Dinophyceae</taxon>
        <taxon>Suessiales</taxon>
        <taxon>Symbiodiniaceae</taxon>
        <taxon>Symbiodinium</taxon>
    </lineage>
</organism>
<dbReference type="AlphaFoldDB" id="A0A812V812"/>
<evidence type="ECO:0000313" key="1">
    <source>
        <dbReference type="EMBL" id="CAE7623030.1"/>
    </source>
</evidence>
<proteinExistence type="predicted"/>
<keyword evidence="2" id="KW-1185">Reference proteome</keyword>
<dbReference type="EMBL" id="CAJNIZ010042292">
    <property type="protein sequence ID" value="CAE7623030.1"/>
    <property type="molecule type" value="Genomic_DNA"/>
</dbReference>
<dbReference type="Proteomes" id="UP000649617">
    <property type="component" value="Unassembled WGS sequence"/>
</dbReference>
<evidence type="ECO:0000313" key="2">
    <source>
        <dbReference type="Proteomes" id="UP000649617"/>
    </source>
</evidence>